<evidence type="ECO:0000313" key="2">
    <source>
        <dbReference type="EMBL" id="SIS43713.1"/>
    </source>
</evidence>
<dbReference type="Proteomes" id="UP000279541">
    <property type="component" value="Chromosome"/>
</dbReference>
<dbReference type="OrthoDB" id="642177at2"/>
<evidence type="ECO:0000313" key="1">
    <source>
        <dbReference type="EMBL" id="AZB01622.1"/>
    </source>
</evidence>
<sequence>MKKIVFFIGMILMSCGKKATAEKENMANENIISKPLQVEEDVDTATIPFSKTLRGNGYVYTLEGIKRSNETIDFKSIGIFDKEVLHQKIIVDTISVLNEGEAFFSVNQDINFDGLNDIELVNQAGNYTSSSSFWLYNKNIRKYEYYKPLDTIINPKIDPVKKNIVSDYHIGPTDTYFKVYAWEKGKLVLQSVQINDDQGETYQYRKNGKWITE</sequence>
<dbReference type="EMBL" id="FTNZ01000007">
    <property type="protein sequence ID" value="SIS43713.1"/>
    <property type="molecule type" value="Genomic_DNA"/>
</dbReference>
<reference evidence="1 4" key="2">
    <citation type="submission" date="2018-11" db="EMBL/GenBank/DDBJ databases">
        <title>Proposal to divide the Flavobacteriaceae and reorganize its genera based on Amino Acid Identity values calculated from whole genome sequences.</title>
        <authorList>
            <person name="Nicholson A.C."/>
            <person name="Gulvik C.A."/>
            <person name="Whitney A.M."/>
            <person name="Humrighouse B.W."/>
            <person name="Bell M."/>
            <person name="Holmes B."/>
            <person name="Steigerwalt A.G."/>
            <person name="Villarma A."/>
            <person name="Sheth M."/>
            <person name="Batra D."/>
            <person name="Pryor J."/>
            <person name="Bernardet J.-F."/>
            <person name="Hugo C."/>
            <person name="Kampfer P."/>
            <person name="Newman J."/>
            <person name="McQuiston J.R."/>
        </authorList>
    </citation>
    <scope>NUCLEOTIDE SEQUENCE [LARGE SCALE GENOMIC DNA]</scope>
    <source>
        <strain evidence="1 4">DSM 16927</strain>
    </source>
</reference>
<accession>A0A1N7J2Y3</accession>
<dbReference type="STRING" id="112234.SAMN05421768_107235"/>
<keyword evidence="4" id="KW-1185">Reference proteome</keyword>
<organism evidence="2 3">
    <name type="scientific">Chryseobacterium joostei</name>
    <dbReference type="NCBI Taxonomy" id="112234"/>
    <lineage>
        <taxon>Bacteria</taxon>
        <taxon>Pseudomonadati</taxon>
        <taxon>Bacteroidota</taxon>
        <taxon>Flavobacteriia</taxon>
        <taxon>Flavobacteriales</taxon>
        <taxon>Weeksellaceae</taxon>
        <taxon>Chryseobacterium group</taxon>
        <taxon>Chryseobacterium</taxon>
    </lineage>
</organism>
<evidence type="ECO:0008006" key="5">
    <source>
        <dbReference type="Google" id="ProtNLM"/>
    </source>
</evidence>
<dbReference type="RefSeq" id="WP_076356472.1">
    <property type="nucleotide sequence ID" value="NZ_CP033926.1"/>
</dbReference>
<dbReference type="Proteomes" id="UP000186106">
    <property type="component" value="Unassembled WGS sequence"/>
</dbReference>
<proteinExistence type="predicted"/>
<dbReference type="InterPro" id="IPR058087">
    <property type="entry name" value="XAC2610_dom"/>
</dbReference>
<dbReference type="KEGG" id="cjt:EG359_19320"/>
<dbReference type="NCBIfam" id="NF047539">
    <property type="entry name" value="XAC2610_fam"/>
    <property type="match status" value="1"/>
</dbReference>
<dbReference type="EMBL" id="CP033926">
    <property type="protein sequence ID" value="AZB01622.1"/>
    <property type="molecule type" value="Genomic_DNA"/>
</dbReference>
<name>A0A1N7J2Y3_9FLAO</name>
<dbReference type="AlphaFoldDB" id="A0A1N7J2Y3"/>
<gene>
    <name evidence="1" type="ORF">EG359_19320</name>
    <name evidence="2" type="ORF">SAMN05421768_107235</name>
</gene>
<evidence type="ECO:0000313" key="4">
    <source>
        <dbReference type="Proteomes" id="UP000279541"/>
    </source>
</evidence>
<protein>
    <recommendedName>
        <fullName evidence="5">Lipoprotein</fullName>
    </recommendedName>
</protein>
<dbReference type="PROSITE" id="PS51257">
    <property type="entry name" value="PROKAR_LIPOPROTEIN"/>
    <property type="match status" value="1"/>
</dbReference>
<reference evidence="2 3" key="1">
    <citation type="submission" date="2017-01" db="EMBL/GenBank/DDBJ databases">
        <authorList>
            <person name="Mah S.A."/>
            <person name="Swanson W.J."/>
            <person name="Moy G.W."/>
            <person name="Vacquier V.D."/>
        </authorList>
    </citation>
    <scope>NUCLEOTIDE SEQUENCE [LARGE SCALE GENOMIC DNA]</scope>
    <source>
        <strain evidence="2 3">DSM 16927</strain>
    </source>
</reference>
<evidence type="ECO:0000313" key="3">
    <source>
        <dbReference type="Proteomes" id="UP000186106"/>
    </source>
</evidence>